<evidence type="ECO:0000313" key="2">
    <source>
        <dbReference type="EMBL" id="GLY81889.1"/>
    </source>
</evidence>
<organism evidence="2 3">
    <name type="scientific">Actinoallomurus iriomotensis</name>
    <dbReference type="NCBI Taxonomy" id="478107"/>
    <lineage>
        <taxon>Bacteria</taxon>
        <taxon>Bacillati</taxon>
        <taxon>Actinomycetota</taxon>
        <taxon>Actinomycetes</taxon>
        <taxon>Streptosporangiales</taxon>
        <taxon>Thermomonosporaceae</taxon>
        <taxon>Actinoallomurus</taxon>
    </lineage>
</organism>
<comment type="caution">
    <text evidence="2">The sequence shown here is derived from an EMBL/GenBank/DDBJ whole genome shotgun (WGS) entry which is preliminary data.</text>
</comment>
<accession>A0A9W6RU59</accession>
<feature type="region of interest" description="Disordered" evidence="1">
    <location>
        <begin position="1"/>
        <end position="21"/>
    </location>
</feature>
<evidence type="ECO:0000313" key="3">
    <source>
        <dbReference type="Proteomes" id="UP001165135"/>
    </source>
</evidence>
<name>A0A9W6RU59_9ACTN</name>
<dbReference type="AlphaFoldDB" id="A0A9W6RU59"/>
<feature type="compositionally biased region" description="Basic and acidic residues" evidence="1">
    <location>
        <begin position="1"/>
        <end position="13"/>
    </location>
</feature>
<sequence length="73" mass="8291">MLFRVADADEGRCQEATATPPVSAPRGTRFVFRDLSLRVAERGVDDDDRVAVFRREPQHPVEALRQFLALPLR</sequence>
<dbReference type="EMBL" id="BSTJ01000023">
    <property type="protein sequence ID" value="GLY81889.1"/>
    <property type="molecule type" value="Genomic_DNA"/>
</dbReference>
<dbReference type="Proteomes" id="UP001165135">
    <property type="component" value="Unassembled WGS sequence"/>
</dbReference>
<gene>
    <name evidence="2" type="ORF">Airi01_101560</name>
</gene>
<protein>
    <submittedName>
        <fullName evidence="2">Uncharacterized protein</fullName>
    </submittedName>
</protein>
<reference evidence="2" key="1">
    <citation type="submission" date="2023-03" db="EMBL/GenBank/DDBJ databases">
        <title>Actinoallomurus iriomotensis NBRC 103681.</title>
        <authorList>
            <person name="Ichikawa N."/>
            <person name="Sato H."/>
            <person name="Tonouchi N."/>
        </authorList>
    </citation>
    <scope>NUCLEOTIDE SEQUENCE</scope>
    <source>
        <strain evidence="2">NBRC 103681</strain>
    </source>
</reference>
<proteinExistence type="predicted"/>
<evidence type="ECO:0000256" key="1">
    <source>
        <dbReference type="SAM" id="MobiDB-lite"/>
    </source>
</evidence>